<dbReference type="GO" id="GO:0008661">
    <property type="term" value="F:1-deoxy-D-xylulose-5-phosphate synthase activity"/>
    <property type="evidence" value="ECO:0007669"/>
    <property type="project" value="UniProtKB-UniRule"/>
</dbReference>
<feature type="binding site" evidence="10">
    <location>
        <position position="177"/>
    </location>
    <ligand>
        <name>Mg(2+)</name>
        <dbReference type="ChEBI" id="CHEBI:18420"/>
    </ligand>
</feature>
<evidence type="ECO:0000256" key="3">
    <source>
        <dbReference type="ARBA" id="ARBA00011738"/>
    </source>
</evidence>
<dbReference type="PROSITE" id="PS00801">
    <property type="entry name" value="TRANSKETOLASE_1"/>
    <property type="match status" value="1"/>
</dbReference>
<evidence type="ECO:0000256" key="1">
    <source>
        <dbReference type="ARBA" id="ARBA00004980"/>
    </source>
</evidence>
<keyword evidence="9 10" id="KW-0414">Isoprene biosynthesis</keyword>
<comment type="function">
    <text evidence="10">Catalyzes the acyloin condensation reaction between C atoms 2 and 3 of pyruvate and glyceraldehyde 3-phosphate to yield 1-deoxy-D-xylulose-5-phosphate (DXP).</text>
</comment>
<dbReference type="InterPro" id="IPR005477">
    <property type="entry name" value="Dxylulose-5-P_synthase"/>
</dbReference>
<comment type="cofactor">
    <cofactor evidence="10">
        <name>thiamine diphosphate</name>
        <dbReference type="ChEBI" id="CHEBI:58937"/>
    </cofactor>
    <text evidence="10">Binds 1 thiamine pyrophosphate per subunit.</text>
</comment>
<feature type="binding site" evidence="10">
    <location>
        <position position="365"/>
    </location>
    <ligand>
        <name>thiamine diphosphate</name>
        <dbReference type="ChEBI" id="CHEBI:58937"/>
    </ligand>
</feature>
<dbReference type="SMART" id="SM00861">
    <property type="entry name" value="Transket_pyr"/>
    <property type="match status" value="1"/>
</dbReference>
<proteinExistence type="inferred from homology"/>
<evidence type="ECO:0000256" key="6">
    <source>
        <dbReference type="ARBA" id="ARBA00022842"/>
    </source>
</evidence>
<dbReference type="GO" id="GO:0016114">
    <property type="term" value="P:terpenoid biosynthetic process"/>
    <property type="evidence" value="ECO:0007669"/>
    <property type="project" value="UniProtKB-UniRule"/>
</dbReference>
<dbReference type="UniPathway" id="UPA00064">
    <property type="reaction ID" value="UER00091"/>
</dbReference>
<dbReference type="InterPro" id="IPR033248">
    <property type="entry name" value="Transketolase_C"/>
</dbReference>
<dbReference type="CDD" id="cd02007">
    <property type="entry name" value="TPP_DXS"/>
    <property type="match status" value="1"/>
</dbReference>
<dbReference type="Gene3D" id="3.40.50.920">
    <property type="match status" value="1"/>
</dbReference>
<dbReference type="GO" id="GO:0005829">
    <property type="term" value="C:cytosol"/>
    <property type="evidence" value="ECO:0007669"/>
    <property type="project" value="TreeGrafter"/>
</dbReference>
<feature type="binding site" evidence="10">
    <location>
        <position position="74"/>
    </location>
    <ligand>
        <name>thiamine diphosphate</name>
        <dbReference type="ChEBI" id="CHEBI:58937"/>
    </ligand>
</feature>
<organism evidence="12 13">
    <name type="scientific">Parasutterella excrementihominis</name>
    <dbReference type="NCBI Taxonomy" id="487175"/>
    <lineage>
        <taxon>Bacteria</taxon>
        <taxon>Pseudomonadati</taxon>
        <taxon>Pseudomonadota</taxon>
        <taxon>Betaproteobacteria</taxon>
        <taxon>Burkholderiales</taxon>
        <taxon>Sutterellaceae</taxon>
        <taxon>Parasutterella</taxon>
    </lineage>
</organism>
<keyword evidence="7 10" id="KW-0784">Thiamine biosynthesis</keyword>
<keyword evidence="4 10" id="KW-0808">Transferase</keyword>
<dbReference type="CDD" id="cd07033">
    <property type="entry name" value="TPP_PYR_DXS_TK_like"/>
    <property type="match status" value="1"/>
</dbReference>
<evidence type="ECO:0000256" key="8">
    <source>
        <dbReference type="ARBA" id="ARBA00023052"/>
    </source>
</evidence>
<dbReference type="Pfam" id="PF13292">
    <property type="entry name" value="DXP_synthase_N"/>
    <property type="match status" value="1"/>
</dbReference>
<evidence type="ECO:0000313" key="12">
    <source>
        <dbReference type="EMBL" id="MTU44257.1"/>
    </source>
</evidence>
<dbReference type="EC" id="2.2.1.7" evidence="10"/>
<dbReference type="Gene3D" id="3.40.50.970">
    <property type="match status" value="2"/>
</dbReference>
<dbReference type="AlphaFoldDB" id="A0A6I3S5S5"/>
<dbReference type="PANTHER" id="PTHR43322:SF5">
    <property type="entry name" value="1-DEOXY-D-XYLULOSE-5-PHOSPHATE SYNTHASE, CHLOROPLASTIC"/>
    <property type="match status" value="1"/>
</dbReference>
<dbReference type="HAMAP" id="MF_00315">
    <property type="entry name" value="DXP_synth"/>
    <property type="match status" value="1"/>
</dbReference>
<keyword evidence="5 10" id="KW-0479">Metal-binding</keyword>
<dbReference type="PANTHER" id="PTHR43322">
    <property type="entry name" value="1-D-DEOXYXYLULOSE 5-PHOSPHATE SYNTHASE-RELATED"/>
    <property type="match status" value="1"/>
</dbReference>
<feature type="binding site" evidence="10">
    <location>
        <position position="177"/>
    </location>
    <ligand>
        <name>thiamine diphosphate</name>
        <dbReference type="ChEBI" id="CHEBI:58937"/>
    </ligand>
</feature>
<dbReference type="InterPro" id="IPR009014">
    <property type="entry name" value="Transketo_C/PFOR_II"/>
</dbReference>
<comment type="cofactor">
    <cofactor evidence="10">
        <name>Mg(2+)</name>
        <dbReference type="ChEBI" id="CHEBI:18420"/>
    </cofactor>
    <text evidence="10">Binds 1 Mg(2+) ion per subunit.</text>
</comment>
<comment type="subunit">
    <text evidence="3 10">Homodimer.</text>
</comment>
<evidence type="ECO:0000256" key="10">
    <source>
        <dbReference type="HAMAP-Rule" id="MF_00315"/>
    </source>
</evidence>
<evidence type="ECO:0000256" key="2">
    <source>
        <dbReference type="ARBA" id="ARBA00011081"/>
    </source>
</evidence>
<dbReference type="FunFam" id="3.40.50.970:FF:000005">
    <property type="entry name" value="1-deoxy-D-xylulose-5-phosphate synthase"/>
    <property type="match status" value="1"/>
</dbReference>
<dbReference type="NCBIfam" id="TIGR00204">
    <property type="entry name" value="dxs"/>
    <property type="match status" value="1"/>
</dbReference>
<dbReference type="RefSeq" id="WP_155165986.1">
    <property type="nucleotide sequence ID" value="NZ_DBGEHT010000058.1"/>
</dbReference>
<dbReference type="InterPro" id="IPR020826">
    <property type="entry name" value="Transketolase_BS"/>
</dbReference>
<evidence type="ECO:0000259" key="11">
    <source>
        <dbReference type="SMART" id="SM00861"/>
    </source>
</evidence>
<dbReference type="GO" id="GO:0030976">
    <property type="term" value="F:thiamine pyrophosphate binding"/>
    <property type="evidence" value="ECO:0007669"/>
    <property type="project" value="UniProtKB-UniRule"/>
</dbReference>
<feature type="domain" description="Transketolase-like pyrimidine-binding" evidence="11">
    <location>
        <begin position="314"/>
        <end position="478"/>
    </location>
</feature>
<dbReference type="PROSITE" id="PS00802">
    <property type="entry name" value="TRANSKETOLASE_2"/>
    <property type="match status" value="1"/>
</dbReference>
<accession>A0A6I3S5S5</accession>
<dbReference type="InterPro" id="IPR005475">
    <property type="entry name" value="Transketolase-like_Pyr-bd"/>
</dbReference>
<dbReference type="GO" id="GO:0000287">
    <property type="term" value="F:magnesium ion binding"/>
    <property type="evidence" value="ECO:0007669"/>
    <property type="project" value="UniProtKB-UniRule"/>
</dbReference>
<protein>
    <recommendedName>
        <fullName evidence="10">1-deoxy-D-xylulose-5-phosphate synthase</fullName>
        <ecNumber evidence="10">2.2.1.7</ecNumber>
    </recommendedName>
    <alternativeName>
        <fullName evidence="10">1-deoxyxylulose-5-phosphate synthase</fullName>
        <shortName evidence="10">DXP synthase</shortName>
        <shortName evidence="10">DXPS</shortName>
    </alternativeName>
</protein>
<feature type="binding site" evidence="10">
    <location>
        <position position="285"/>
    </location>
    <ligand>
        <name>thiamine diphosphate</name>
        <dbReference type="ChEBI" id="CHEBI:58937"/>
    </ligand>
</feature>
<feature type="binding site" evidence="10">
    <location>
        <begin position="148"/>
        <end position="149"/>
    </location>
    <ligand>
        <name>thiamine diphosphate</name>
        <dbReference type="ChEBI" id="CHEBI:58937"/>
    </ligand>
</feature>
<dbReference type="GO" id="GO:0009228">
    <property type="term" value="P:thiamine biosynthetic process"/>
    <property type="evidence" value="ECO:0007669"/>
    <property type="project" value="UniProtKB-UniRule"/>
</dbReference>
<gene>
    <name evidence="10" type="primary">dxs</name>
    <name evidence="12" type="ORF">GMD42_11725</name>
</gene>
<evidence type="ECO:0000256" key="9">
    <source>
        <dbReference type="ARBA" id="ARBA00023229"/>
    </source>
</evidence>
<keyword evidence="6 10" id="KW-0460">Magnesium</keyword>
<dbReference type="Proteomes" id="UP000462362">
    <property type="component" value="Unassembled WGS sequence"/>
</dbReference>
<dbReference type="Pfam" id="PF02779">
    <property type="entry name" value="Transket_pyr"/>
    <property type="match status" value="1"/>
</dbReference>
<comment type="caution">
    <text evidence="12">The sequence shown here is derived from an EMBL/GenBank/DDBJ whole genome shotgun (WGS) entry which is preliminary data.</text>
</comment>
<evidence type="ECO:0000256" key="4">
    <source>
        <dbReference type="ARBA" id="ARBA00022679"/>
    </source>
</evidence>
<dbReference type="NCBIfam" id="NF003933">
    <property type="entry name" value="PRK05444.2-2"/>
    <property type="match status" value="1"/>
</dbReference>
<name>A0A6I3S5S5_9BURK</name>
<dbReference type="SUPFAM" id="SSF52518">
    <property type="entry name" value="Thiamin diphosphate-binding fold (THDP-binding)"/>
    <property type="match status" value="2"/>
</dbReference>
<keyword evidence="8 10" id="KW-0786">Thiamine pyrophosphate</keyword>
<dbReference type="SUPFAM" id="SSF52922">
    <property type="entry name" value="TK C-terminal domain-like"/>
    <property type="match status" value="1"/>
</dbReference>
<reference evidence="12 13" key="1">
    <citation type="journal article" date="2019" name="Nat. Med.">
        <title>A library of human gut bacterial isolates paired with longitudinal multiomics data enables mechanistic microbiome research.</title>
        <authorList>
            <person name="Poyet M."/>
            <person name="Groussin M."/>
            <person name="Gibbons S.M."/>
            <person name="Avila-Pacheco J."/>
            <person name="Jiang X."/>
            <person name="Kearney S.M."/>
            <person name="Perrotta A.R."/>
            <person name="Berdy B."/>
            <person name="Zhao S."/>
            <person name="Lieberman T.D."/>
            <person name="Swanson P.K."/>
            <person name="Smith M."/>
            <person name="Roesemann S."/>
            <person name="Alexander J.E."/>
            <person name="Rich S.A."/>
            <person name="Livny J."/>
            <person name="Vlamakis H."/>
            <person name="Clish C."/>
            <person name="Bullock K."/>
            <person name="Deik A."/>
            <person name="Scott J."/>
            <person name="Pierce K.A."/>
            <person name="Xavier R.J."/>
            <person name="Alm E.J."/>
        </authorList>
    </citation>
    <scope>NUCLEOTIDE SEQUENCE [LARGE SCALE GENOMIC DNA]</scope>
    <source>
        <strain evidence="12 13">BIOML-A2</strain>
    </source>
</reference>
<dbReference type="Pfam" id="PF02780">
    <property type="entry name" value="Transketolase_C"/>
    <property type="match status" value="1"/>
</dbReference>
<dbReference type="InterPro" id="IPR029061">
    <property type="entry name" value="THDP-binding"/>
</dbReference>
<feature type="binding site" evidence="10">
    <location>
        <position position="147"/>
    </location>
    <ligand>
        <name>Mg(2+)</name>
        <dbReference type="ChEBI" id="CHEBI:18420"/>
    </ligand>
</feature>
<evidence type="ECO:0000256" key="7">
    <source>
        <dbReference type="ARBA" id="ARBA00022977"/>
    </source>
</evidence>
<sequence>MTTILETINSPADLKKLSMPELKQLANELRTFIIDNVSKTGGHLSSSLGTVELAIAIHYVFDTPEDRLVWDVGHQAYAHKILTGRRDRMSTLRQYKGLSGFPKRSESPYDCFGTGHSSTSISAILGMAVAAKTLGKKGRSHIAVIGDGAMTAGMVFEALNCAGDMKDLRLLVILNDNDCSISPPVGALKNHFTQLMSGQFYAQARDIGKAIVRPFPKLFDLTKRAEEYSKGMVAPHSTLFEEFGMNYHGPIDGHDLEVLIPVLQNMKQLNGPLVLHVVTQKGHGYAPAVDNPTKYHGISPFDSSKGIVPSPHAKTYTEVFSDWLVDIARKEPGVIAITPAMKEGSGLVAFAKEFPNRFFDVAIAEQHAATFAAGLAAEGLKPVCTFYSTFSQRAFDQIVHDVAIQDLSVLFPLDRGGLVGADGATHHGSFDLSFLRCIPNLVIMAPSDENECRQMLYTGYKLDHPAIVRYPRGRGPGVPVDKEMHELPLGKARLVRTGNAPKGARVAMLAFGSMLAEAKAVAEKIDATVYDMRFVKPVDGDAIEEAAKNNDLLVTLEENVIIGGAGDACLEVLAAKGIPADVFQIGIPDRFIQQGDNLHLYQECGMDEESILNKIEERLKRIG</sequence>
<comment type="catalytic activity">
    <reaction evidence="10">
        <text>D-glyceraldehyde 3-phosphate + pyruvate + H(+) = 1-deoxy-D-xylulose 5-phosphate + CO2</text>
        <dbReference type="Rhea" id="RHEA:12605"/>
        <dbReference type="ChEBI" id="CHEBI:15361"/>
        <dbReference type="ChEBI" id="CHEBI:15378"/>
        <dbReference type="ChEBI" id="CHEBI:16526"/>
        <dbReference type="ChEBI" id="CHEBI:57792"/>
        <dbReference type="ChEBI" id="CHEBI:59776"/>
        <dbReference type="EC" id="2.2.1.7"/>
    </reaction>
</comment>
<comment type="similarity">
    <text evidence="2 10">Belongs to the transketolase family. DXPS subfamily.</text>
</comment>
<dbReference type="EMBL" id="WNCL01000056">
    <property type="protein sequence ID" value="MTU44257.1"/>
    <property type="molecule type" value="Genomic_DNA"/>
</dbReference>
<dbReference type="GO" id="GO:0019288">
    <property type="term" value="P:isopentenyl diphosphate biosynthetic process, methylerythritol 4-phosphate pathway"/>
    <property type="evidence" value="ECO:0007669"/>
    <property type="project" value="TreeGrafter"/>
</dbReference>
<comment type="pathway">
    <text evidence="1 10">Metabolic intermediate biosynthesis; 1-deoxy-D-xylulose 5-phosphate biosynthesis; 1-deoxy-D-xylulose 5-phosphate from D-glyceraldehyde 3-phosphate and pyruvate: step 1/1.</text>
</comment>
<dbReference type="InterPro" id="IPR049557">
    <property type="entry name" value="Transketolase_CS"/>
</dbReference>
<feature type="binding site" evidence="10">
    <location>
        <begin position="115"/>
        <end position="117"/>
    </location>
    <ligand>
        <name>thiamine diphosphate</name>
        <dbReference type="ChEBI" id="CHEBI:58937"/>
    </ligand>
</feature>
<evidence type="ECO:0000313" key="13">
    <source>
        <dbReference type="Proteomes" id="UP000462362"/>
    </source>
</evidence>
<evidence type="ECO:0000256" key="5">
    <source>
        <dbReference type="ARBA" id="ARBA00022723"/>
    </source>
</evidence>